<sequence>MREYDFEPLRGLPEPLPPGEEMLWQGAPRWTALARRAFHVRKVAIYFAVLVVWRIAVGWSADSSTATALQSALWVLFLGLLSVGALTLLGWAMARSTVYTITSRRVVIRFGVALPMILNLPFKQIRSAGFKRYADGTGDIPLLLAESARPSYLIFWPHVRPWHFSPPEPMLRVVPDASQVAEILANALKSFTEESSEPAASEDEATESLVPRVVSSHSSASS</sequence>
<feature type="region of interest" description="Disordered" evidence="1">
    <location>
        <begin position="194"/>
        <end position="222"/>
    </location>
</feature>
<dbReference type="NCBIfam" id="NF040894">
    <property type="entry name" value="puhB_PGC"/>
    <property type="match status" value="1"/>
</dbReference>
<keyword evidence="5" id="KW-1185">Reference proteome</keyword>
<evidence type="ECO:0000313" key="5">
    <source>
        <dbReference type="Proteomes" id="UP000295717"/>
    </source>
</evidence>
<name>A0A4R3MQN2_9GAMM</name>
<evidence type="ECO:0000256" key="2">
    <source>
        <dbReference type="SAM" id="Phobius"/>
    </source>
</evidence>
<dbReference type="RefSeq" id="WP_132978602.1">
    <property type="nucleotide sequence ID" value="NZ_SMAO01000013.1"/>
</dbReference>
<comment type="caution">
    <text evidence="4">The sequence shown here is derived from an EMBL/GenBank/DDBJ whole genome shotgun (WGS) entry which is preliminary data.</text>
</comment>
<accession>A0A4R3MQN2</accession>
<keyword evidence="2" id="KW-1133">Transmembrane helix</keyword>
<dbReference type="InterPro" id="IPR054839">
    <property type="entry name" value="puhB_PGC"/>
</dbReference>
<keyword evidence="2" id="KW-0812">Transmembrane</keyword>
<dbReference type="Proteomes" id="UP000295717">
    <property type="component" value="Unassembled WGS sequence"/>
</dbReference>
<proteinExistence type="predicted"/>
<feature type="transmembrane region" description="Helical" evidence="2">
    <location>
        <begin position="43"/>
        <end position="61"/>
    </location>
</feature>
<protein>
    <submittedName>
        <fullName evidence="4">PH (Pleckstrin Homology) domain-containing protein</fullName>
    </submittedName>
</protein>
<feature type="compositionally biased region" description="Acidic residues" evidence="1">
    <location>
        <begin position="194"/>
        <end position="206"/>
    </location>
</feature>
<evidence type="ECO:0000313" key="4">
    <source>
        <dbReference type="EMBL" id="TCT18213.1"/>
    </source>
</evidence>
<feature type="transmembrane region" description="Helical" evidence="2">
    <location>
        <begin position="73"/>
        <end position="94"/>
    </location>
</feature>
<reference evidence="4 5" key="1">
    <citation type="submission" date="2019-03" db="EMBL/GenBank/DDBJ databases">
        <title>Genomic Encyclopedia of Type Strains, Phase IV (KMG-IV): sequencing the most valuable type-strain genomes for metagenomic binning, comparative biology and taxonomic classification.</title>
        <authorList>
            <person name="Goeker M."/>
        </authorList>
    </citation>
    <scope>NUCLEOTIDE SEQUENCE [LARGE SCALE GENOMIC DNA]</scope>
    <source>
        <strain evidence="4 5">DSM 13587</strain>
    </source>
</reference>
<dbReference type="EMBL" id="SMAO01000013">
    <property type="protein sequence ID" value="TCT18213.1"/>
    <property type="molecule type" value="Genomic_DNA"/>
</dbReference>
<dbReference type="AlphaFoldDB" id="A0A4R3MQN2"/>
<evidence type="ECO:0000259" key="3">
    <source>
        <dbReference type="Pfam" id="PF03703"/>
    </source>
</evidence>
<dbReference type="Pfam" id="PF03703">
    <property type="entry name" value="bPH_2"/>
    <property type="match status" value="1"/>
</dbReference>
<keyword evidence="2" id="KW-0472">Membrane</keyword>
<dbReference type="InterPro" id="IPR005182">
    <property type="entry name" value="YdbS-like_PH"/>
</dbReference>
<gene>
    <name evidence="4" type="ORF">EDC35_11332</name>
</gene>
<evidence type="ECO:0000256" key="1">
    <source>
        <dbReference type="SAM" id="MobiDB-lite"/>
    </source>
</evidence>
<feature type="domain" description="YdbS-like PH" evidence="3">
    <location>
        <begin position="95"/>
        <end position="183"/>
    </location>
</feature>
<dbReference type="OrthoDB" id="7345733at2"/>
<organism evidence="4 5">
    <name type="scientific">Thiobaca trueperi</name>
    <dbReference type="NCBI Taxonomy" id="127458"/>
    <lineage>
        <taxon>Bacteria</taxon>
        <taxon>Pseudomonadati</taxon>
        <taxon>Pseudomonadota</taxon>
        <taxon>Gammaproteobacteria</taxon>
        <taxon>Chromatiales</taxon>
        <taxon>Chromatiaceae</taxon>
        <taxon>Thiobaca</taxon>
    </lineage>
</organism>